<dbReference type="Proteomes" id="UP000642673">
    <property type="component" value="Unassembled WGS sequence"/>
</dbReference>
<proteinExistence type="predicted"/>
<reference evidence="3" key="1">
    <citation type="journal article" date="2019" name="Int. J. Syst. Evol. Microbiol.">
        <title>The Global Catalogue of Microorganisms (GCM) 10K type strain sequencing project: providing services to taxonomists for standard genome sequencing and annotation.</title>
        <authorList>
            <consortium name="The Broad Institute Genomics Platform"/>
            <consortium name="The Broad Institute Genome Sequencing Center for Infectious Disease"/>
            <person name="Wu L."/>
            <person name="Ma J."/>
        </authorList>
    </citation>
    <scope>NUCLEOTIDE SEQUENCE [LARGE SCALE GENOMIC DNA]</scope>
    <source>
        <strain evidence="3">JCM 4738</strain>
    </source>
</reference>
<sequence>MIVPLNRAIPWPVSRVLTIEETVHLDGLLAALGERYDEAFQKCQVVRLEGPGTVADAAHQLIVAAAEFRQASEERAHATRSGERTSTAPAWNSSTEKMNDELDAFIEMARAMIAVD</sequence>
<keyword evidence="3" id="KW-1185">Reference proteome</keyword>
<evidence type="ECO:0000313" key="3">
    <source>
        <dbReference type="Proteomes" id="UP000642673"/>
    </source>
</evidence>
<feature type="compositionally biased region" description="Polar residues" evidence="1">
    <location>
        <begin position="84"/>
        <end position="95"/>
    </location>
</feature>
<protein>
    <submittedName>
        <fullName evidence="2">Uncharacterized protein</fullName>
    </submittedName>
</protein>
<feature type="compositionally biased region" description="Basic and acidic residues" evidence="1">
    <location>
        <begin position="73"/>
        <end position="83"/>
    </location>
</feature>
<dbReference type="RefSeq" id="WP_190186364.1">
    <property type="nucleotide sequence ID" value="NZ_BMVP01000011.1"/>
</dbReference>
<evidence type="ECO:0000313" key="2">
    <source>
        <dbReference type="EMBL" id="GHB72815.1"/>
    </source>
</evidence>
<accession>A0ABQ3F497</accession>
<comment type="caution">
    <text evidence="2">The sequence shown here is derived from an EMBL/GenBank/DDBJ whole genome shotgun (WGS) entry which is preliminary data.</text>
</comment>
<name>A0ABQ3F497_9ACTN</name>
<evidence type="ECO:0000256" key="1">
    <source>
        <dbReference type="SAM" id="MobiDB-lite"/>
    </source>
</evidence>
<dbReference type="EMBL" id="BMVP01000011">
    <property type="protein sequence ID" value="GHB72815.1"/>
    <property type="molecule type" value="Genomic_DNA"/>
</dbReference>
<feature type="region of interest" description="Disordered" evidence="1">
    <location>
        <begin position="73"/>
        <end position="95"/>
    </location>
</feature>
<organism evidence="2 3">
    <name type="scientific">Streptomyces cirratus</name>
    <dbReference type="NCBI Taxonomy" id="68187"/>
    <lineage>
        <taxon>Bacteria</taxon>
        <taxon>Bacillati</taxon>
        <taxon>Actinomycetota</taxon>
        <taxon>Actinomycetes</taxon>
        <taxon>Kitasatosporales</taxon>
        <taxon>Streptomycetaceae</taxon>
        <taxon>Streptomyces</taxon>
    </lineage>
</organism>
<gene>
    <name evidence="2" type="ORF">GCM10010347_48940</name>
</gene>